<evidence type="ECO:0000313" key="1">
    <source>
        <dbReference type="EMBL" id="KAH7913158.1"/>
    </source>
</evidence>
<dbReference type="Proteomes" id="UP000790377">
    <property type="component" value="Unassembled WGS sequence"/>
</dbReference>
<dbReference type="EMBL" id="MU267636">
    <property type="protein sequence ID" value="KAH7913158.1"/>
    <property type="molecule type" value="Genomic_DNA"/>
</dbReference>
<accession>A0ACB8AJK1</accession>
<keyword evidence="2" id="KW-1185">Reference proteome</keyword>
<proteinExistence type="predicted"/>
<reference evidence="1" key="1">
    <citation type="journal article" date="2021" name="New Phytol.">
        <title>Evolutionary innovations through gain and loss of genes in the ectomycorrhizal Boletales.</title>
        <authorList>
            <person name="Wu G."/>
            <person name="Miyauchi S."/>
            <person name="Morin E."/>
            <person name="Kuo A."/>
            <person name="Drula E."/>
            <person name="Varga T."/>
            <person name="Kohler A."/>
            <person name="Feng B."/>
            <person name="Cao Y."/>
            <person name="Lipzen A."/>
            <person name="Daum C."/>
            <person name="Hundley H."/>
            <person name="Pangilinan J."/>
            <person name="Johnson J."/>
            <person name="Barry K."/>
            <person name="LaButti K."/>
            <person name="Ng V."/>
            <person name="Ahrendt S."/>
            <person name="Min B."/>
            <person name="Choi I.G."/>
            <person name="Park H."/>
            <person name="Plett J.M."/>
            <person name="Magnuson J."/>
            <person name="Spatafora J.W."/>
            <person name="Nagy L.G."/>
            <person name="Henrissat B."/>
            <person name="Grigoriev I.V."/>
            <person name="Yang Z.L."/>
            <person name="Xu J."/>
            <person name="Martin F.M."/>
        </authorList>
    </citation>
    <scope>NUCLEOTIDE SEQUENCE</scope>
    <source>
        <strain evidence="1">ATCC 28755</strain>
    </source>
</reference>
<sequence>MYSDHRVMKTVLSLCHIVFASLVLACQATAQNLIQGNSSQKNATVLILGGGVAGVIAARTLHEQGINDFIIVEAREELGGRLINLNFGAPGRNYSVEVGAGWIKGTQSGNGPANPIWKLAKKHNLTTQTSDWYGSITTYDYNGYNDYLDVFNNAVDAYTNVTIAAGERVQQQAVDLTLQTGYSLLGSAAHTPQESASIYYQTDLQYVQSLAETSWIASSWRHNFTYNPAAGGFSNVNEMCVDQRGFSSIIQEEAKEFLQPNQQLTNHTIGTIVYNEQGVTVTTTNGTTLSADYALCTFSLGVLQHYDVKFEPSLPSWKMEAIQSMTMASYTKILLQFPNNFWFDTQMAIYADRLRGRFPVWQNFDIEGFLPGSGIIVATATGDYSLQLESLTNAEVQANVMKVLQAMYPNVTIPDPLDFHFTRWNSDPIYRGSFATWPAAFIPGHSQNLKATVSDRLWFAGEATSLKYFGTLQGAYFEGASVAEAMSSCIRGGDQCEGLRHTNTVVNAEPYSI</sequence>
<name>A0ACB8AJK1_9AGAM</name>
<comment type="caution">
    <text evidence="1">The sequence shown here is derived from an EMBL/GenBank/DDBJ whole genome shotgun (WGS) entry which is preliminary data.</text>
</comment>
<gene>
    <name evidence="1" type="ORF">BJ138DRAFT_1082137</name>
</gene>
<organism evidence="1 2">
    <name type="scientific">Hygrophoropsis aurantiaca</name>
    <dbReference type="NCBI Taxonomy" id="72124"/>
    <lineage>
        <taxon>Eukaryota</taxon>
        <taxon>Fungi</taxon>
        <taxon>Dikarya</taxon>
        <taxon>Basidiomycota</taxon>
        <taxon>Agaricomycotina</taxon>
        <taxon>Agaricomycetes</taxon>
        <taxon>Agaricomycetidae</taxon>
        <taxon>Boletales</taxon>
        <taxon>Coniophorineae</taxon>
        <taxon>Hygrophoropsidaceae</taxon>
        <taxon>Hygrophoropsis</taxon>
    </lineage>
</organism>
<protein>
    <submittedName>
        <fullName evidence="1">Amine oxidase</fullName>
    </submittedName>
</protein>
<evidence type="ECO:0000313" key="2">
    <source>
        <dbReference type="Proteomes" id="UP000790377"/>
    </source>
</evidence>